<sequence length="463" mass="48453">MSAVVIARSSFTTSLLRYSRSWGLWLLLLVSLVGTRFWVPRDDGSTIIIAVANKIPVMTSAMLGVSLGIVVSTLLLPIGYIYLRSNTTRRQPWQIEEVAAGSRVAIALGRFGADVAMLFTVLGVLTVAGWFLAWLLVPAAELNVAHVALALWLIAGPAVMGLAAIRILFDALPPLRTALGDFFYFMIWMASLVAPSVSAKDPPSFAANMADFGGFVRPLVFDAPNGDGGFQIGGGPVEAGRIPLDVMAGLMSPGYVDSRFAWAGIAILVAAFAGLVYRPHRPRRPSIKAGRLTRWLAPGAPPAADPAAPAAPQSAFAPLNLIIAEFQLIGRGRLFPLLAIAVAAAGYLTDFRHAASPAMLLLLMFGLTAHAGRSEARGLRLLGGTAALPPMARRAAFVAAGILWSLLMALPAIVAGPVGEQALLALMTGAAAAVASSALAALSGSAFAPRVVLLIAWYAYLSA</sequence>
<accession>A0ABV7X9F3</accession>
<proteinExistence type="predicted"/>
<evidence type="ECO:0000313" key="3">
    <source>
        <dbReference type="Proteomes" id="UP001595615"/>
    </source>
</evidence>
<feature type="transmembrane region" description="Helical" evidence="1">
    <location>
        <begin position="115"/>
        <end position="137"/>
    </location>
</feature>
<dbReference type="RefSeq" id="WP_380857585.1">
    <property type="nucleotide sequence ID" value="NZ_JBHRXV010000003.1"/>
</dbReference>
<feature type="transmembrane region" description="Helical" evidence="1">
    <location>
        <begin position="260"/>
        <end position="277"/>
    </location>
</feature>
<protein>
    <recommendedName>
        <fullName evidence="4">ABC transporter permease</fullName>
    </recommendedName>
</protein>
<evidence type="ECO:0000256" key="1">
    <source>
        <dbReference type="SAM" id="Phobius"/>
    </source>
</evidence>
<reference evidence="3" key="1">
    <citation type="journal article" date="2019" name="Int. J. Syst. Evol. Microbiol.">
        <title>The Global Catalogue of Microorganisms (GCM) 10K type strain sequencing project: providing services to taxonomists for standard genome sequencing and annotation.</title>
        <authorList>
            <consortium name="The Broad Institute Genomics Platform"/>
            <consortium name="The Broad Institute Genome Sequencing Center for Infectious Disease"/>
            <person name="Wu L."/>
            <person name="Ma J."/>
        </authorList>
    </citation>
    <scope>NUCLEOTIDE SEQUENCE [LARGE SCALE GENOMIC DNA]</scope>
    <source>
        <strain evidence="3">KCTC 42644</strain>
    </source>
</reference>
<feature type="transmembrane region" description="Helical" evidence="1">
    <location>
        <begin position="21"/>
        <end position="39"/>
    </location>
</feature>
<feature type="transmembrane region" description="Helical" evidence="1">
    <location>
        <begin position="59"/>
        <end position="83"/>
    </location>
</feature>
<feature type="transmembrane region" description="Helical" evidence="1">
    <location>
        <begin position="395"/>
        <end position="416"/>
    </location>
</feature>
<organism evidence="2 3">
    <name type="scientific">Sphingoaurantiacus capsulatus</name>
    <dbReference type="NCBI Taxonomy" id="1771310"/>
    <lineage>
        <taxon>Bacteria</taxon>
        <taxon>Pseudomonadati</taxon>
        <taxon>Pseudomonadota</taxon>
        <taxon>Alphaproteobacteria</taxon>
        <taxon>Sphingomonadales</taxon>
        <taxon>Sphingosinicellaceae</taxon>
        <taxon>Sphingoaurantiacus</taxon>
    </lineage>
</organism>
<comment type="caution">
    <text evidence="2">The sequence shown here is derived from an EMBL/GenBank/DDBJ whole genome shotgun (WGS) entry which is preliminary data.</text>
</comment>
<evidence type="ECO:0008006" key="4">
    <source>
        <dbReference type="Google" id="ProtNLM"/>
    </source>
</evidence>
<keyword evidence="3" id="KW-1185">Reference proteome</keyword>
<dbReference type="Proteomes" id="UP001595615">
    <property type="component" value="Unassembled WGS sequence"/>
</dbReference>
<feature type="transmembrane region" description="Helical" evidence="1">
    <location>
        <begin position="149"/>
        <end position="169"/>
    </location>
</feature>
<keyword evidence="1" id="KW-0812">Transmembrane</keyword>
<gene>
    <name evidence="2" type="ORF">ACFOMD_04685</name>
</gene>
<keyword evidence="1" id="KW-0472">Membrane</keyword>
<feature type="transmembrane region" description="Helical" evidence="1">
    <location>
        <begin position="181"/>
        <end position="199"/>
    </location>
</feature>
<name>A0ABV7X9F3_9SPHN</name>
<evidence type="ECO:0000313" key="2">
    <source>
        <dbReference type="EMBL" id="MFC3711853.1"/>
    </source>
</evidence>
<dbReference type="EMBL" id="JBHRXV010000003">
    <property type="protein sequence ID" value="MFC3711853.1"/>
    <property type="molecule type" value="Genomic_DNA"/>
</dbReference>
<keyword evidence="1" id="KW-1133">Transmembrane helix</keyword>